<dbReference type="Pfam" id="PF00169">
    <property type="entry name" value="PH"/>
    <property type="match status" value="1"/>
</dbReference>
<name>A0A087UXJ5_STEMI</name>
<dbReference type="Gene3D" id="2.30.29.30">
    <property type="entry name" value="Pleckstrin-homology domain (PH domain)/Phosphotyrosine-binding domain (PTB)"/>
    <property type="match status" value="1"/>
</dbReference>
<gene>
    <name evidence="2" type="ORF">X975_24657</name>
</gene>
<dbReference type="SUPFAM" id="SSF50729">
    <property type="entry name" value="PH domain-like"/>
    <property type="match status" value="1"/>
</dbReference>
<accession>A0A087UXJ5</accession>
<evidence type="ECO:0000313" key="3">
    <source>
        <dbReference type="Proteomes" id="UP000054359"/>
    </source>
</evidence>
<reference evidence="2 3" key="1">
    <citation type="submission" date="2013-11" db="EMBL/GenBank/DDBJ databases">
        <title>Genome sequencing of Stegodyphus mimosarum.</title>
        <authorList>
            <person name="Bechsgaard J."/>
        </authorList>
    </citation>
    <scope>NUCLEOTIDE SEQUENCE [LARGE SCALE GENOMIC DNA]</scope>
</reference>
<dbReference type="EMBL" id="KK122159">
    <property type="protein sequence ID" value="KFM82084.1"/>
    <property type="molecule type" value="Genomic_DNA"/>
</dbReference>
<evidence type="ECO:0000259" key="1">
    <source>
        <dbReference type="PROSITE" id="PS50003"/>
    </source>
</evidence>
<dbReference type="InterPro" id="IPR011993">
    <property type="entry name" value="PH-like_dom_sf"/>
</dbReference>
<dbReference type="OrthoDB" id="9990815at2759"/>
<protein>
    <submittedName>
        <fullName evidence="2">FERM, RhoGEF and pleckstrin domain-containing protein 1</fullName>
    </submittedName>
</protein>
<dbReference type="PANTHER" id="PTHR45858">
    <property type="entry name" value="FERM DOMAIN CONTAINING PROTEIN"/>
    <property type="match status" value="1"/>
</dbReference>
<dbReference type="GO" id="GO:0005085">
    <property type="term" value="F:guanyl-nucleotide exchange factor activity"/>
    <property type="evidence" value="ECO:0007669"/>
    <property type="project" value="TreeGrafter"/>
</dbReference>
<proteinExistence type="predicted"/>
<feature type="domain" description="PH" evidence="1">
    <location>
        <begin position="19"/>
        <end position="116"/>
    </location>
</feature>
<feature type="non-terminal residue" evidence="2">
    <location>
        <position position="186"/>
    </location>
</feature>
<dbReference type="InterPro" id="IPR051835">
    <property type="entry name" value="RAC1-GEF"/>
</dbReference>
<dbReference type="Proteomes" id="UP000054359">
    <property type="component" value="Unassembled WGS sequence"/>
</dbReference>
<dbReference type="STRING" id="407821.A0A087UXJ5"/>
<keyword evidence="3" id="KW-1185">Reference proteome</keyword>
<dbReference type="PROSITE" id="PS50003">
    <property type="entry name" value="PH_DOMAIN"/>
    <property type="match status" value="1"/>
</dbReference>
<evidence type="ECO:0000313" key="2">
    <source>
        <dbReference type="EMBL" id="KFM82084.1"/>
    </source>
</evidence>
<organism evidence="2 3">
    <name type="scientific">Stegodyphus mimosarum</name>
    <name type="common">African social velvet spider</name>
    <dbReference type="NCBI Taxonomy" id="407821"/>
    <lineage>
        <taxon>Eukaryota</taxon>
        <taxon>Metazoa</taxon>
        <taxon>Ecdysozoa</taxon>
        <taxon>Arthropoda</taxon>
        <taxon>Chelicerata</taxon>
        <taxon>Arachnida</taxon>
        <taxon>Araneae</taxon>
        <taxon>Araneomorphae</taxon>
        <taxon>Entelegynae</taxon>
        <taxon>Eresoidea</taxon>
        <taxon>Eresidae</taxon>
        <taxon>Stegodyphus</taxon>
    </lineage>
</organism>
<dbReference type="OMA" id="INTSIHI"/>
<dbReference type="AlphaFoldDB" id="A0A087UXJ5"/>
<dbReference type="PANTHER" id="PTHR45858:SF1">
    <property type="entry name" value="FERM DOMAIN-CONTAINING PROTEIN 7"/>
    <property type="match status" value="1"/>
</dbReference>
<sequence length="186" mass="21344">MELQRSLIGFPNLLDKSRDFVREGCLLKFSRNGSHQHMFFLFSDILLYTTRVHNGQLRFKVQGQLSTSGLKVEKTEPKFGVSYCLALCNAEKHLVIAASSEREYTKWLGDLQKIVENAKNHQNGIHNSSSQSYKTLEEKYESSDDADDYSIQKSEKPITHHVNTSIHVCWHRNISISSQDLQLSIK</sequence>
<dbReference type="SMART" id="SM00233">
    <property type="entry name" value="PH"/>
    <property type="match status" value="1"/>
</dbReference>
<dbReference type="InterPro" id="IPR001849">
    <property type="entry name" value="PH_domain"/>
</dbReference>